<dbReference type="GO" id="GO:0008234">
    <property type="term" value="F:cysteine-type peptidase activity"/>
    <property type="evidence" value="ECO:0007669"/>
    <property type="project" value="InterPro"/>
</dbReference>
<dbReference type="InterPro" id="IPR038765">
    <property type="entry name" value="Papain-like_cys_pep_sf"/>
</dbReference>
<dbReference type="Gramene" id="OE9A041810T1">
    <property type="protein sequence ID" value="OE9A041810C1"/>
    <property type="gene ID" value="OE9A041810"/>
</dbReference>
<evidence type="ECO:0000256" key="1">
    <source>
        <dbReference type="ARBA" id="ARBA00005234"/>
    </source>
</evidence>
<evidence type="ECO:0000313" key="6">
    <source>
        <dbReference type="Proteomes" id="UP000594638"/>
    </source>
</evidence>
<gene>
    <name evidence="5" type="ORF">OLEA9_A041810</name>
</gene>
<dbReference type="Proteomes" id="UP000594638">
    <property type="component" value="Unassembled WGS sequence"/>
</dbReference>
<dbReference type="Pfam" id="PF02902">
    <property type="entry name" value="Peptidase_C48"/>
    <property type="match status" value="1"/>
</dbReference>
<dbReference type="Gene3D" id="3.40.395.10">
    <property type="entry name" value="Adenoviral Proteinase, Chain A"/>
    <property type="match status" value="1"/>
</dbReference>
<name>A0A8S0SC88_OLEEU</name>
<dbReference type="GO" id="GO:0006508">
    <property type="term" value="P:proteolysis"/>
    <property type="evidence" value="ECO:0007669"/>
    <property type="project" value="UniProtKB-KW"/>
</dbReference>
<evidence type="ECO:0000313" key="5">
    <source>
        <dbReference type="EMBL" id="CAA2990479.1"/>
    </source>
</evidence>
<comment type="caution">
    <text evidence="5">The sequence shown here is derived from an EMBL/GenBank/DDBJ whole genome shotgun (WGS) entry which is preliminary data.</text>
</comment>
<feature type="domain" description="Ubiquitin-like protease family profile" evidence="4">
    <location>
        <begin position="102"/>
        <end position="219"/>
    </location>
</feature>
<keyword evidence="6" id="KW-1185">Reference proteome</keyword>
<dbReference type="SUPFAM" id="SSF54001">
    <property type="entry name" value="Cysteine proteinases"/>
    <property type="match status" value="1"/>
</dbReference>
<reference evidence="5 6" key="1">
    <citation type="submission" date="2019-12" db="EMBL/GenBank/DDBJ databases">
        <authorList>
            <person name="Alioto T."/>
            <person name="Alioto T."/>
            <person name="Gomez Garrido J."/>
        </authorList>
    </citation>
    <scope>NUCLEOTIDE SEQUENCE [LARGE SCALE GENOMIC DNA]</scope>
</reference>
<proteinExistence type="inferred from homology"/>
<keyword evidence="3" id="KW-0378">Hydrolase</keyword>
<evidence type="ECO:0000259" key="4">
    <source>
        <dbReference type="Pfam" id="PF02902"/>
    </source>
</evidence>
<sequence>MDPLMEPDKMYVESLKDDGASAHLSPPHAAYTTDFELLKHDVTDLRNKNTELSVKIDDVRKQLLSIKADSSHKLNIVVHVQENIMTDLLEIKSDMKFLSDSVTAMHMDSCFYYIRQLALYGENVKNKATTMDSHFQADIKHVYPRFKKDPNVLLTDTWLINDVTGVRLSLSCPWSEVDQVLIPILPTNKAYWMLAVLDIKERTMSIFNSARQTYPDLRVRTGV</sequence>
<dbReference type="AlphaFoldDB" id="A0A8S0SC88"/>
<dbReference type="OrthoDB" id="1302742at2759"/>
<accession>A0A8S0SC88</accession>
<organism evidence="5 6">
    <name type="scientific">Olea europaea subsp. europaea</name>
    <dbReference type="NCBI Taxonomy" id="158383"/>
    <lineage>
        <taxon>Eukaryota</taxon>
        <taxon>Viridiplantae</taxon>
        <taxon>Streptophyta</taxon>
        <taxon>Embryophyta</taxon>
        <taxon>Tracheophyta</taxon>
        <taxon>Spermatophyta</taxon>
        <taxon>Magnoliopsida</taxon>
        <taxon>eudicotyledons</taxon>
        <taxon>Gunneridae</taxon>
        <taxon>Pentapetalae</taxon>
        <taxon>asterids</taxon>
        <taxon>lamiids</taxon>
        <taxon>Lamiales</taxon>
        <taxon>Oleaceae</taxon>
        <taxon>Oleeae</taxon>
        <taxon>Olea</taxon>
    </lineage>
</organism>
<evidence type="ECO:0000256" key="2">
    <source>
        <dbReference type="ARBA" id="ARBA00022670"/>
    </source>
</evidence>
<dbReference type="InterPro" id="IPR003653">
    <property type="entry name" value="Peptidase_C48_C"/>
</dbReference>
<protein>
    <submittedName>
        <fullName evidence="5">Sentrin-specific protease 1-like</fullName>
    </submittedName>
</protein>
<keyword evidence="2 5" id="KW-0645">Protease</keyword>
<evidence type="ECO:0000256" key="3">
    <source>
        <dbReference type="ARBA" id="ARBA00022801"/>
    </source>
</evidence>
<dbReference type="EMBL" id="CACTIH010004300">
    <property type="protein sequence ID" value="CAA2990479.1"/>
    <property type="molecule type" value="Genomic_DNA"/>
</dbReference>
<comment type="similarity">
    <text evidence="1">Belongs to the peptidase C48 family.</text>
</comment>